<name>A0A7T5ENB6_9BACL</name>
<proteinExistence type="predicted"/>
<dbReference type="EMBL" id="CP066308">
    <property type="protein sequence ID" value="QQE75727.1"/>
    <property type="molecule type" value="Genomic_DNA"/>
</dbReference>
<dbReference type="RefSeq" id="WP_198829241.1">
    <property type="nucleotide sequence ID" value="NZ_CP066308.1"/>
</dbReference>
<reference evidence="1 3" key="1">
    <citation type="submission" date="2020-12" db="EMBL/GenBank/DDBJ databases">
        <title>strain FJAT-54423T represents a novel species of the genus Brevibacillus.</title>
        <authorList>
            <person name="Tang R."/>
        </authorList>
    </citation>
    <scope>NUCLEOTIDE SEQUENCE [LARGE SCALE GENOMIC DNA]</scope>
    <source>
        <strain evidence="1 3">FJAT-54423</strain>
    </source>
</reference>
<organism evidence="1 3">
    <name type="scientific">Brevibacillus composti</name>
    <dbReference type="NCBI Taxonomy" id="2796470"/>
    <lineage>
        <taxon>Bacteria</taxon>
        <taxon>Bacillati</taxon>
        <taxon>Bacillota</taxon>
        <taxon>Bacilli</taxon>
        <taxon>Bacillales</taxon>
        <taxon>Paenibacillaceae</taxon>
        <taxon>Brevibacillus</taxon>
    </lineage>
</organism>
<accession>A0A7T5ENB6</accession>
<evidence type="ECO:0000313" key="2">
    <source>
        <dbReference type="EMBL" id="QUO42753.1"/>
    </source>
</evidence>
<dbReference type="Proteomes" id="UP000595847">
    <property type="component" value="Chromosome"/>
</dbReference>
<dbReference type="EMBL" id="CP073708">
    <property type="protein sequence ID" value="QUO42753.1"/>
    <property type="molecule type" value="Genomic_DNA"/>
</dbReference>
<dbReference type="KEGG" id="bcop:JD108_07570"/>
<evidence type="ECO:0000313" key="4">
    <source>
        <dbReference type="Proteomes" id="UP000677234"/>
    </source>
</evidence>
<dbReference type="InterPro" id="IPR009734">
    <property type="entry name" value="Myoviridae_GpU"/>
</dbReference>
<dbReference type="AlphaFoldDB" id="A0A7T5ENB6"/>
<gene>
    <name evidence="1" type="ORF">JD108_07570</name>
    <name evidence="2" type="ORF">KDJ56_07250</name>
</gene>
<reference evidence="2" key="2">
    <citation type="submission" date="2021-04" db="EMBL/GenBank/DDBJ databases">
        <title>Brevibacillus composti FJAT-54423, complete genome.</title>
        <authorList>
            <person name="Tang R."/>
        </authorList>
    </citation>
    <scope>NUCLEOTIDE SEQUENCE</scope>
    <source>
        <strain evidence="2">FJAT-54424</strain>
    </source>
</reference>
<keyword evidence="4" id="KW-1185">Reference proteome</keyword>
<protein>
    <submittedName>
        <fullName evidence="1">Phage tail protein</fullName>
    </submittedName>
</protein>
<evidence type="ECO:0000313" key="1">
    <source>
        <dbReference type="EMBL" id="QQE75727.1"/>
    </source>
</evidence>
<sequence length="135" mass="15135">MGQIGTFGEIVFEVSSNKILTFNDFARSGSGRWSTHEINLQKPLPEFHGPGQEEISFSIRLDIQLGVNPEIELEKLRKMRDIGAIAYLIVGGRPVSQNMWLLESFREQHKTHDGQGRLLAAIVDLSLKEYPTQGG</sequence>
<evidence type="ECO:0000313" key="3">
    <source>
        <dbReference type="Proteomes" id="UP000595847"/>
    </source>
</evidence>
<dbReference type="Pfam" id="PF06995">
    <property type="entry name" value="Phage_P2_GpU"/>
    <property type="match status" value="1"/>
</dbReference>
<dbReference type="Proteomes" id="UP000677234">
    <property type="component" value="Chromosome"/>
</dbReference>